<protein>
    <recommendedName>
        <fullName evidence="3">DUF3352 domain-containing protein</fullName>
    </recommendedName>
</protein>
<reference evidence="1 2" key="1">
    <citation type="submission" date="2014-02" db="EMBL/GenBank/DDBJ databases">
        <authorList>
            <person name="Genoscope - CEA"/>
        </authorList>
    </citation>
    <scope>NUCLEOTIDE SEQUENCE [LARGE SCALE GENOMIC DNA]</scope>
    <source>
        <strain evidence="1 2">PCC 8005</strain>
    </source>
</reference>
<dbReference type="Pfam" id="PF11832">
    <property type="entry name" value="DUF3352"/>
    <property type="match status" value="1"/>
</dbReference>
<dbReference type="RefSeq" id="WP_008051465.1">
    <property type="nucleotide sequence ID" value="NZ_FO818640.1"/>
</dbReference>
<proteinExistence type="predicted"/>
<keyword evidence="2" id="KW-1185">Reference proteome</keyword>
<dbReference type="EMBL" id="FO818640">
    <property type="protein sequence ID" value="CDM95668.1"/>
    <property type="molecule type" value="Genomic_DNA"/>
</dbReference>
<name>A0A9P1NYZ8_9CYAN</name>
<dbReference type="AlphaFoldDB" id="A0A9P1NYZ8"/>
<sequence length="563" mass="61499">MLAKNKPSLLVTIGAIAVLVGGGVAAYFALTARRTIRDVPLGANIVPQDALLAVSVSTAPQKWQTLQQYGTSQSQAAFEQLLIQWRDRIFTDQGYNFEQDIQPWIGNEVMMAWLPDPALVSGQPSPSGDTPRQSPMASARILLLPIANPLRAQEILSARKSLNQGEILERNYRGIDIFETQGRLQNYSIAVLGREFLLVSDDPRATDRAIDTYHGDSSLAATPGYSAAIQQIRNSQAFAQVYLNIPVAASLASMTAAQPIPPESLEQLKRHQGFATTAILRDNGINFQGVSWLQPNTDRKLTVGNSTDGMLRRIPDTAIMTLGGGNLKQFWSDYNQGANANPIAPFNPQALAAILQESLGMELQRDFLSWMDGEFSLSVIPGISNPNTPQRFMAGLVFMVRASDRNAADNALQQLDEILRGRGFQVGDAQLNGQPVVQWTSPYGGFTVLRGWLDGDVAFVNLGAPVANQIIPQPQTAISSSSLFQQTFPSSLSPKHGNFYINVEQVFNRQNLSLPPLPPQQEVWINAIQSIGLTTAVTDEHTSRYDLFVNLKSAAVSTDNQEN</sequence>
<evidence type="ECO:0000313" key="1">
    <source>
        <dbReference type="EMBL" id="CDM95668.1"/>
    </source>
</evidence>
<dbReference type="Proteomes" id="UP000032946">
    <property type="component" value="Chromosome"/>
</dbReference>
<accession>A0A9P1NYZ8</accession>
<dbReference type="InterPro" id="IPR021787">
    <property type="entry name" value="DUF3352"/>
</dbReference>
<evidence type="ECO:0008006" key="3">
    <source>
        <dbReference type="Google" id="ProtNLM"/>
    </source>
</evidence>
<gene>
    <name evidence="1" type="ORF">ARTHRO_40073</name>
</gene>
<evidence type="ECO:0000313" key="2">
    <source>
        <dbReference type="Proteomes" id="UP000032946"/>
    </source>
</evidence>
<organism evidence="1 2">
    <name type="scientific">Limnospira indica PCC 8005</name>
    <dbReference type="NCBI Taxonomy" id="376219"/>
    <lineage>
        <taxon>Bacteria</taxon>
        <taxon>Bacillati</taxon>
        <taxon>Cyanobacteriota</taxon>
        <taxon>Cyanophyceae</taxon>
        <taxon>Oscillatoriophycideae</taxon>
        <taxon>Oscillatoriales</taxon>
        <taxon>Sirenicapillariaceae</taxon>
        <taxon>Limnospira</taxon>
    </lineage>
</organism>